<accession>A0A8S1DP45</accession>
<dbReference type="AlphaFoldDB" id="A0A8S1DP45"/>
<gene>
    <name evidence="1" type="ORF">CLODIP_2_CD07619</name>
</gene>
<evidence type="ECO:0000313" key="2">
    <source>
        <dbReference type="Proteomes" id="UP000494165"/>
    </source>
</evidence>
<reference evidence="1 2" key="1">
    <citation type="submission" date="2020-04" db="EMBL/GenBank/DDBJ databases">
        <authorList>
            <person name="Alioto T."/>
            <person name="Alioto T."/>
            <person name="Gomez Garrido J."/>
        </authorList>
    </citation>
    <scope>NUCLEOTIDE SEQUENCE [LARGE SCALE GENOMIC DNA]</scope>
</reference>
<keyword evidence="2" id="KW-1185">Reference proteome</keyword>
<sequence length="176" mass="19883">MKIVSTGVAKQKLPKCGSREEQPAKQTQLVSEASLPFSYSCCCELDKEDGCLSIQWWLKQSILGNENIALARHRFNTTPGYLLVKKINWLFSNSEKCLMANNNVLNVDANMTALWEEQQLTTHCFRPRTALDAATTVVVVLRDEDQRDRAEADKLLVIAKEANNLLSLNETEILRN</sequence>
<dbReference type="Proteomes" id="UP000494165">
    <property type="component" value="Unassembled WGS sequence"/>
</dbReference>
<comment type="caution">
    <text evidence="1">The sequence shown here is derived from an EMBL/GenBank/DDBJ whole genome shotgun (WGS) entry which is preliminary data.</text>
</comment>
<protein>
    <submittedName>
        <fullName evidence="1">Uncharacterized protein</fullName>
    </submittedName>
</protein>
<dbReference type="EMBL" id="CADEPI010000286">
    <property type="protein sequence ID" value="CAB3382876.1"/>
    <property type="molecule type" value="Genomic_DNA"/>
</dbReference>
<organism evidence="1 2">
    <name type="scientific">Cloeon dipterum</name>
    <dbReference type="NCBI Taxonomy" id="197152"/>
    <lineage>
        <taxon>Eukaryota</taxon>
        <taxon>Metazoa</taxon>
        <taxon>Ecdysozoa</taxon>
        <taxon>Arthropoda</taxon>
        <taxon>Hexapoda</taxon>
        <taxon>Insecta</taxon>
        <taxon>Pterygota</taxon>
        <taxon>Palaeoptera</taxon>
        <taxon>Ephemeroptera</taxon>
        <taxon>Pisciforma</taxon>
        <taxon>Baetidae</taxon>
        <taxon>Cloeon</taxon>
    </lineage>
</organism>
<proteinExistence type="predicted"/>
<name>A0A8S1DP45_9INSE</name>
<evidence type="ECO:0000313" key="1">
    <source>
        <dbReference type="EMBL" id="CAB3382876.1"/>
    </source>
</evidence>